<keyword evidence="3" id="KW-0675">Receptor</keyword>
<keyword evidence="2" id="KW-0732">Signal</keyword>
<dbReference type="AlphaFoldDB" id="A0A2W7I6P2"/>
<dbReference type="Proteomes" id="UP000249688">
    <property type="component" value="Unassembled WGS sequence"/>
</dbReference>
<dbReference type="PROSITE" id="PS51318">
    <property type="entry name" value="TAT"/>
    <property type="match status" value="1"/>
</dbReference>
<sequence>MPGPSRRQLLAALATLPAAPAQAQALPPVAQPPMAQPLTWRPDRPLRLVLPFSPGGLTDILTRSLAPLLAARLGQTAVVENRAGAAGNLAADAVVKAPADGHALLIATQGIIAMNPALFSALPYDPDADLVPLGMLGRQPNLLVVSPRVLPEGGIPELLAAARQKPGGLSYGSNGVGSFTHLSMALFASMAGVPMTHVPYRGSAPMLADLVAGTLDCAFDALGTSAPQVREGTLRALAVSSATRSPALPDLPAVAESLPGFAATPWYGVFGTTRTPAPVLAALEAAVQGVLADPAWAAVLAARQVDAYPGDRATLAAEIAAERAQWRAIVRTTGARAD</sequence>
<evidence type="ECO:0000256" key="2">
    <source>
        <dbReference type="SAM" id="SignalP"/>
    </source>
</evidence>
<reference evidence="3 4" key="1">
    <citation type="submission" date="2018-06" db="EMBL/GenBank/DDBJ databases">
        <title>Genomic Encyclopedia of Archaeal and Bacterial Type Strains, Phase II (KMG-II): from individual species to whole genera.</title>
        <authorList>
            <person name="Goeker M."/>
        </authorList>
    </citation>
    <scope>NUCLEOTIDE SEQUENCE [LARGE SCALE GENOMIC DNA]</scope>
    <source>
        <strain evidence="3 4">DSM 24525</strain>
    </source>
</reference>
<evidence type="ECO:0000313" key="3">
    <source>
        <dbReference type="EMBL" id="PZW40815.1"/>
    </source>
</evidence>
<comment type="caution">
    <text evidence="3">The sequence shown here is derived from an EMBL/GenBank/DDBJ whole genome shotgun (WGS) entry which is preliminary data.</text>
</comment>
<gene>
    <name evidence="3" type="ORF">C8P66_12322</name>
</gene>
<keyword evidence="4" id="KW-1185">Reference proteome</keyword>
<organism evidence="3 4">
    <name type="scientific">Humitalea rosea</name>
    <dbReference type="NCBI Taxonomy" id="990373"/>
    <lineage>
        <taxon>Bacteria</taxon>
        <taxon>Pseudomonadati</taxon>
        <taxon>Pseudomonadota</taxon>
        <taxon>Alphaproteobacteria</taxon>
        <taxon>Acetobacterales</taxon>
        <taxon>Roseomonadaceae</taxon>
        <taxon>Humitalea</taxon>
    </lineage>
</organism>
<dbReference type="InterPro" id="IPR005064">
    <property type="entry name" value="BUG"/>
</dbReference>
<dbReference type="PANTHER" id="PTHR42928:SF5">
    <property type="entry name" value="BLR1237 PROTEIN"/>
    <property type="match status" value="1"/>
</dbReference>
<dbReference type="RefSeq" id="WP_111399679.1">
    <property type="nucleotide sequence ID" value="NZ_QKYU01000023.1"/>
</dbReference>
<dbReference type="InterPro" id="IPR006311">
    <property type="entry name" value="TAT_signal"/>
</dbReference>
<evidence type="ECO:0000256" key="1">
    <source>
        <dbReference type="ARBA" id="ARBA00006987"/>
    </source>
</evidence>
<dbReference type="SUPFAM" id="SSF53850">
    <property type="entry name" value="Periplasmic binding protein-like II"/>
    <property type="match status" value="1"/>
</dbReference>
<dbReference type="OrthoDB" id="9780943at2"/>
<feature type="signal peptide" evidence="2">
    <location>
        <begin position="1"/>
        <end position="23"/>
    </location>
</feature>
<evidence type="ECO:0000313" key="4">
    <source>
        <dbReference type="Proteomes" id="UP000249688"/>
    </source>
</evidence>
<dbReference type="EMBL" id="QKYU01000023">
    <property type="protein sequence ID" value="PZW40815.1"/>
    <property type="molecule type" value="Genomic_DNA"/>
</dbReference>
<comment type="similarity">
    <text evidence="1">Belongs to the UPF0065 (bug) family.</text>
</comment>
<dbReference type="Gene3D" id="3.40.190.10">
    <property type="entry name" value="Periplasmic binding protein-like II"/>
    <property type="match status" value="1"/>
</dbReference>
<accession>A0A2W7I6P2</accession>
<dbReference type="PANTHER" id="PTHR42928">
    <property type="entry name" value="TRICARBOXYLATE-BINDING PROTEIN"/>
    <property type="match status" value="1"/>
</dbReference>
<proteinExistence type="inferred from homology"/>
<dbReference type="PIRSF" id="PIRSF017082">
    <property type="entry name" value="YflP"/>
    <property type="match status" value="1"/>
</dbReference>
<feature type="chain" id="PRO_5016013550" evidence="2">
    <location>
        <begin position="24"/>
        <end position="338"/>
    </location>
</feature>
<protein>
    <submittedName>
        <fullName evidence="3">Tripartite-type tricarboxylate transporter receptor subunit TctC</fullName>
    </submittedName>
</protein>
<name>A0A2W7I6P2_9PROT</name>
<dbReference type="InterPro" id="IPR042100">
    <property type="entry name" value="Bug_dom1"/>
</dbReference>
<dbReference type="Gene3D" id="3.40.190.150">
    <property type="entry name" value="Bordetella uptake gene, domain 1"/>
    <property type="match status" value="1"/>
</dbReference>
<dbReference type="Pfam" id="PF03401">
    <property type="entry name" value="TctC"/>
    <property type="match status" value="1"/>
</dbReference>